<evidence type="ECO:0000313" key="2">
    <source>
        <dbReference type="Proteomes" id="UP000886595"/>
    </source>
</evidence>
<comment type="caution">
    <text evidence="1">The sequence shown here is derived from an EMBL/GenBank/DDBJ whole genome shotgun (WGS) entry which is preliminary data.</text>
</comment>
<keyword evidence="2" id="KW-1185">Reference proteome</keyword>
<protein>
    <submittedName>
        <fullName evidence="1">Uncharacterized protein</fullName>
    </submittedName>
</protein>
<name>A0A8X7VJA6_BRACI</name>
<gene>
    <name evidence="1" type="ORF">Bca52824_024265</name>
</gene>
<sequence>MQKVVLERDDNTPPKERSLLHHFSGVAGITPSSILLQEEPPDQSLNRQVVPLDAPIQLLTQFTLREEARNFPTY</sequence>
<organism evidence="1 2">
    <name type="scientific">Brassica carinata</name>
    <name type="common">Ethiopian mustard</name>
    <name type="synonym">Abyssinian cabbage</name>
    <dbReference type="NCBI Taxonomy" id="52824"/>
    <lineage>
        <taxon>Eukaryota</taxon>
        <taxon>Viridiplantae</taxon>
        <taxon>Streptophyta</taxon>
        <taxon>Embryophyta</taxon>
        <taxon>Tracheophyta</taxon>
        <taxon>Spermatophyta</taxon>
        <taxon>Magnoliopsida</taxon>
        <taxon>eudicotyledons</taxon>
        <taxon>Gunneridae</taxon>
        <taxon>Pentapetalae</taxon>
        <taxon>rosids</taxon>
        <taxon>malvids</taxon>
        <taxon>Brassicales</taxon>
        <taxon>Brassicaceae</taxon>
        <taxon>Brassiceae</taxon>
        <taxon>Brassica</taxon>
    </lineage>
</organism>
<reference evidence="1 2" key="1">
    <citation type="submission" date="2020-02" db="EMBL/GenBank/DDBJ databases">
        <authorList>
            <person name="Ma Q."/>
            <person name="Huang Y."/>
            <person name="Song X."/>
            <person name="Pei D."/>
        </authorList>
    </citation>
    <scope>NUCLEOTIDE SEQUENCE [LARGE SCALE GENOMIC DNA]</scope>
    <source>
        <strain evidence="1">Sxm20200214</strain>
        <tissue evidence="1">Leaf</tissue>
    </source>
</reference>
<accession>A0A8X7VJA6</accession>
<dbReference type="AlphaFoldDB" id="A0A8X7VJA6"/>
<proteinExistence type="predicted"/>
<dbReference type="Proteomes" id="UP000886595">
    <property type="component" value="Unassembled WGS sequence"/>
</dbReference>
<evidence type="ECO:0000313" key="1">
    <source>
        <dbReference type="EMBL" id="KAG2312708.1"/>
    </source>
</evidence>
<dbReference type="OrthoDB" id="10496468at2759"/>
<dbReference type="EMBL" id="JAAMPC010000005">
    <property type="protein sequence ID" value="KAG2312708.1"/>
    <property type="molecule type" value="Genomic_DNA"/>
</dbReference>